<dbReference type="Proteomes" id="UP000662888">
    <property type="component" value="Chromosome"/>
</dbReference>
<name>A0AA49AAV2_9BURK</name>
<evidence type="ECO:0000313" key="1">
    <source>
        <dbReference type="EMBL" id="QPI52621.1"/>
    </source>
</evidence>
<dbReference type="EMBL" id="CP065053">
    <property type="protein sequence ID" value="QPI52621.1"/>
    <property type="molecule type" value="Genomic_DNA"/>
</dbReference>
<organism evidence="1 2">
    <name type="scientific">Massilia antarctica</name>
    <dbReference type="NCBI Taxonomy" id="2765360"/>
    <lineage>
        <taxon>Bacteria</taxon>
        <taxon>Pseudomonadati</taxon>
        <taxon>Pseudomonadota</taxon>
        <taxon>Betaproteobacteria</taxon>
        <taxon>Burkholderiales</taxon>
        <taxon>Oxalobacteraceae</taxon>
        <taxon>Telluria group</taxon>
        <taxon>Massilia</taxon>
    </lineage>
</organism>
<reference evidence="1 2" key="1">
    <citation type="submission" date="2020-11" db="EMBL/GenBank/DDBJ databases">
        <authorList>
            <person name="Sun Q."/>
        </authorList>
    </citation>
    <scope>NUCLEOTIDE SEQUENCE [LARGE SCALE GENOMIC DNA]</scope>
    <source>
        <strain evidence="1 2">P8398</strain>
    </source>
</reference>
<protein>
    <submittedName>
        <fullName evidence="1">Uncharacterized protein</fullName>
    </submittedName>
</protein>
<sequence>MKPVLKRVASADVRPANDLIARKVTVPVDLSPAAARLLRQSRFSREEINRAFAEARRIVSGG</sequence>
<proteinExistence type="predicted"/>
<accession>A0AA49AAV2</accession>
<evidence type="ECO:0000313" key="2">
    <source>
        <dbReference type="Proteomes" id="UP000662888"/>
    </source>
</evidence>
<gene>
    <name evidence="1" type="ORF">IV454_14700</name>
</gene>
<dbReference type="RefSeq" id="WP_206092040.1">
    <property type="nucleotide sequence ID" value="NZ_CP065053.1"/>
</dbReference>
<keyword evidence="2" id="KW-1185">Reference proteome</keyword>